<dbReference type="CDD" id="cd01879">
    <property type="entry name" value="FeoB"/>
    <property type="match status" value="1"/>
</dbReference>
<accession>A0A7V3VTZ2</accession>
<dbReference type="SMART" id="SM00899">
    <property type="entry name" value="FeoA"/>
    <property type="match status" value="1"/>
</dbReference>
<feature type="transmembrane region" description="Helical" evidence="2">
    <location>
        <begin position="557"/>
        <end position="580"/>
    </location>
</feature>
<dbReference type="SUPFAM" id="SSF52540">
    <property type="entry name" value="P-loop containing nucleoside triphosphate hydrolases"/>
    <property type="match status" value="1"/>
</dbReference>
<dbReference type="Pfam" id="PF07664">
    <property type="entry name" value="FeoB_C"/>
    <property type="match status" value="1"/>
</dbReference>
<dbReference type="SUPFAM" id="SSF50037">
    <property type="entry name" value="C-terminal domain of transcriptional repressors"/>
    <property type="match status" value="1"/>
</dbReference>
<dbReference type="PROSITE" id="PS51711">
    <property type="entry name" value="G_FEOB"/>
    <property type="match status" value="1"/>
</dbReference>
<protein>
    <submittedName>
        <fullName evidence="4">GTP-binding protein</fullName>
    </submittedName>
</protein>
<dbReference type="InterPro" id="IPR050860">
    <property type="entry name" value="FeoB_GTPase"/>
</dbReference>
<dbReference type="Pfam" id="PF04023">
    <property type="entry name" value="FeoA"/>
    <property type="match status" value="1"/>
</dbReference>
<dbReference type="InterPro" id="IPR005225">
    <property type="entry name" value="Small_GTP-bd"/>
</dbReference>
<comment type="caution">
    <text evidence="4">The sequence shown here is derived from an EMBL/GenBank/DDBJ whole genome shotgun (WGS) entry which is preliminary data.</text>
</comment>
<organism evidence="4">
    <name type="scientific">candidate division WOR-3 bacterium</name>
    <dbReference type="NCBI Taxonomy" id="2052148"/>
    <lineage>
        <taxon>Bacteria</taxon>
        <taxon>Bacteria division WOR-3</taxon>
    </lineage>
</organism>
<evidence type="ECO:0000313" key="4">
    <source>
        <dbReference type="EMBL" id="HGE77500.1"/>
    </source>
</evidence>
<dbReference type="Gene3D" id="3.40.50.300">
    <property type="entry name" value="P-loop containing nucleotide triphosphate hydrolases"/>
    <property type="match status" value="1"/>
</dbReference>
<evidence type="ECO:0000256" key="1">
    <source>
        <dbReference type="ARBA" id="ARBA00023004"/>
    </source>
</evidence>
<dbReference type="InterPro" id="IPR008988">
    <property type="entry name" value="Transcriptional_repressor_C"/>
</dbReference>
<dbReference type="InterPro" id="IPR007167">
    <property type="entry name" value="Fe-transptr_FeoA-like"/>
</dbReference>
<dbReference type="InterPro" id="IPR011642">
    <property type="entry name" value="Gate_dom"/>
</dbReference>
<feature type="transmembrane region" description="Helical" evidence="2">
    <location>
        <begin position="361"/>
        <end position="383"/>
    </location>
</feature>
<dbReference type="PANTHER" id="PTHR43185:SF1">
    <property type="entry name" value="FE(2+) TRANSPORTER FEOB"/>
    <property type="match status" value="1"/>
</dbReference>
<dbReference type="InterPro" id="IPR006073">
    <property type="entry name" value="GTP-bd"/>
</dbReference>
<dbReference type="NCBIfam" id="TIGR00231">
    <property type="entry name" value="small_GTP"/>
    <property type="match status" value="1"/>
</dbReference>
<dbReference type="GO" id="GO:0046914">
    <property type="term" value="F:transition metal ion binding"/>
    <property type="evidence" value="ECO:0007669"/>
    <property type="project" value="InterPro"/>
</dbReference>
<feature type="transmembrane region" description="Helical" evidence="2">
    <location>
        <begin position="441"/>
        <end position="465"/>
    </location>
</feature>
<feature type="transmembrane region" description="Helical" evidence="2">
    <location>
        <begin position="327"/>
        <end position="349"/>
    </location>
</feature>
<dbReference type="EMBL" id="DTOZ01000025">
    <property type="protein sequence ID" value="HGE77500.1"/>
    <property type="molecule type" value="Genomic_DNA"/>
</dbReference>
<feature type="transmembrane region" description="Helical" evidence="2">
    <location>
        <begin position="403"/>
        <end position="429"/>
    </location>
</feature>
<dbReference type="GO" id="GO:0005886">
    <property type="term" value="C:plasma membrane"/>
    <property type="evidence" value="ECO:0007669"/>
    <property type="project" value="TreeGrafter"/>
</dbReference>
<proteinExistence type="predicted"/>
<sequence>MAIVNLAMMKPGEKGKVVEILGGKGLVNRLEGLGIIPGTEVTKVSEQILHGPVVIKIGNTQVAIGYGMARKVMVSVDYRIKKILLVGNPNVGKSVIFSRLTGVDVIASNYPGTTVDYCRGCAGYGDKRIEVIDVPGTYSLEPATPAEEVAVEMLNRSIEEGDSIIINVVDATNLERNLNLTLQLLKKNIPMIIALNLWDEAKHTGIQIDVQKLQEILGVPVIPTVGVTGEGIKELVNRLDEAKKGELKFKDEERWRLVGQIISQVQVIRHRHHTFLERIGDLTINPWTGLPIALILLFLIFQLVRFIGEGIINFISDPFFYSIYKPFMLTISRFLGGGILHNILIGELINGDIDFTQSFGILTTGVYVEFAQVLPYVLAFYFVLSFLEDSGYLPRLAVLVDKFLHFFGLHGMAIIPLLLGFGCNVPGVLSTRILETKRERFIAATLMGICIPCMSLTAMIFGLVGKFGAKGLFPVFGTLFIMFIIGGFLLKIIFKGESPEIFTEIPSYRMPYLPALMKKIWMRIKWFIVDATPFVLLGVLIANILYTFGIFKFLSNAIGPIVVNLFSLPPEATIGLLIGFLRKDIAVGMLVPLNLSLKQLIIACTILSMYFPCVATFSVFVKELGIIDTLKSTGIMILTAFSIGALLNLIL</sequence>
<dbReference type="AlphaFoldDB" id="A0A7V3VTZ2"/>
<keyword evidence="1" id="KW-0408">Iron</keyword>
<dbReference type="PRINTS" id="PR00326">
    <property type="entry name" value="GTP1OBG"/>
</dbReference>
<evidence type="ECO:0000259" key="3">
    <source>
        <dbReference type="PROSITE" id="PS51711"/>
    </source>
</evidence>
<feature type="transmembrane region" description="Helical" evidence="2">
    <location>
        <begin position="526"/>
        <end position="551"/>
    </location>
</feature>
<keyword evidence="2" id="KW-0472">Membrane</keyword>
<feature type="transmembrane region" description="Helical" evidence="2">
    <location>
        <begin position="633"/>
        <end position="650"/>
    </location>
</feature>
<dbReference type="InterPro" id="IPR027417">
    <property type="entry name" value="P-loop_NTPase"/>
</dbReference>
<keyword evidence="2" id="KW-1133">Transmembrane helix</keyword>
<name>A0A7V3VTZ2_UNCW3</name>
<gene>
    <name evidence="4" type="ORF">ENX68_00675</name>
</gene>
<dbReference type="GO" id="GO:0005525">
    <property type="term" value="F:GTP binding"/>
    <property type="evidence" value="ECO:0007669"/>
    <property type="project" value="InterPro"/>
</dbReference>
<dbReference type="Pfam" id="PF07670">
    <property type="entry name" value="Gate"/>
    <property type="match status" value="2"/>
</dbReference>
<feature type="transmembrane region" description="Helical" evidence="2">
    <location>
        <begin position="600"/>
        <end position="621"/>
    </location>
</feature>
<feature type="transmembrane region" description="Helical" evidence="2">
    <location>
        <begin position="287"/>
        <end position="307"/>
    </location>
</feature>
<dbReference type="InterPro" id="IPR011640">
    <property type="entry name" value="Fe2_transport_prot_B_C"/>
</dbReference>
<dbReference type="GO" id="GO:0015093">
    <property type="term" value="F:ferrous iron transmembrane transporter activity"/>
    <property type="evidence" value="ECO:0007669"/>
    <property type="project" value="InterPro"/>
</dbReference>
<dbReference type="Gene3D" id="2.30.30.90">
    <property type="match status" value="1"/>
</dbReference>
<feature type="transmembrane region" description="Helical" evidence="2">
    <location>
        <begin position="471"/>
        <end position="494"/>
    </location>
</feature>
<feature type="domain" description="FeoB-type G" evidence="3">
    <location>
        <begin position="80"/>
        <end position="245"/>
    </location>
</feature>
<dbReference type="InterPro" id="IPR030389">
    <property type="entry name" value="G_FEOB_dom"/>
</dbReference>
<keyword evidence="2" id="KW-0812">Transmembrane</keyword>
<reference evidence="4" key="1">
    <citation type="journal article" date="2020" name="mSystems">
        <title>Genome- and Community-Level Interaction Insights into Carbon Utilization and Element Cycling Functions of Hydrothermarchaeota in Hydrothermal Sediment.</title>
        <authorList>
            <person name="Zhou Z."/>
            <person name="Liu Y."/>
            <person name="Xu W."/>
            <person name="Pan J."/>
            <person name="Luo Z.H."/>
            <person name="Li M."/>
        </authorList>
    </citation>
    <scope>NUCLEOTIDE SEQUENCE [LARGE SCALE GENOMIC DNA]</scope>
    <source>
        <strain evidence="4">SpSt-961</strain>
    </source>
</reference>
<dbReference type="PANTHER" id="PTHR43185">
    <property type="entry name" value="FERROUS IRON TRANSPORT PROTEIN B"/>
    <property type="match status" value="1"/>
</dbReference>
<dbReference type="Pfam" id="PF02421">
    <property type="entry name" value="FeoB_N"/>
    <property type="match status" value="1"/>
</dbReference>
<dbReference type="InterPro" id="IPR038157">
    <property type="entry name" value="FeoA_core_dom"/>
</dbReference>
<evidence type="ECO:0000256" key="2">
    <source>
        <dbReference type="SAM" id="Phobius"/>
    </source>
</evidence>